<sequence length="148" mass="16387">MIIFGGYIYPLALRLVEEVKQLMRWKVVVLIGEVGVLGLDEGSSVTGTRELSDDDEFFWILDGLSPLGALKAVRERNVIRGAGYYGDEDETIVEDRVATLVKEPVVVIHGGKELRRNVCKGEVNICGDLRCSDCVVVKHCAEVERVPL</sequence>
<gene>
    <name evidence="1" type="ORF">VNO78_08936</name>
</gene>
<name>A0AAN9XTB8_PSOTE</name>
<protein>
    <submittedName>
        <fullName evidence="1">Uncharacterized protein</fullName>
    </submittedName>
</protein>
<comment type="caution">
    <text evidence="1">The sequence shown here is derived from an EMBL/GenBank/DDBJ whole genome shotgun (WGS) entry which is preliminary data.</text>
</comment>
<accession>A0AAN9XTB8</accession>
<keyword evidence="2" id="KW-1185">Reference proteome</keyword>
<organism evidence="1 2">
    <name type="scientific">Psophocarpus tetragonolobus</name>
    <name type="common">Winged bean</name>
    <name type="synonym">Dolichos tetragonolobus</name>
    <dbReference type="NCBI Taxonomy" id="3891"/>
    <lineage>
        <taxon>Eukaryota</taxon>
        <taxon>Viridiplantae</taxon>
        <taxon>Streptophyta</taxon>
        <taxon>Embryophyta</taxon>
        <taxon>Tracheophyta</taxon>
        <taxon>Spermatophyta</taxon>
        <taxon>Magnoliopsida</taxon>
        <taxon>eudicotyledons</taxon>
        <taxon>Gunneridae</taxon>
        <taxon>Pentapetalae</taxon>
        <taxon>rosids</taxon>
        <taxon>fabids</taxon>
        <taxon>Fabales</taxon>
        <taxon>Fabaceae</taxon>
        <taxon>Papilionoideae</taxon>
        <taxon>50 kb inversion clade</taxon>
        <taxon>NPAAA clade</taxon>
        <taxon>indigoferoid/millettioid clade</taxon>
        <taxon>Phaseoleae</taxon>
        <taxon>Psophocarpus</taxon>
    </lineage>
</organism>
<evidence type="ECO:0000313" key="1">
    <source>
        <dbReference type="EMBL" id="KAK7407213.1"/>
    </source>
</evidence>
<proteinExistence type="predicted"/>
<dbReference type="EMBL" id="JAYMYS010000002">
    <property type="protein sequence ID" value="KAK7407213.1"/>
    <property type="molecule type" value="Genomic_DNA"/>
</dbReference>
<dbReference type="Proteomes" id="UP001386955">
    <property type="component" value="Unassembled WGS sequence"/>
</dbReference>
<evidence type="ECO:0000313" key="2">
    <source>
        <dbReference type="Proteomes" id="UP001386955"/>
    </source>
</evidence>
<reference evidence="1 2" key="1">
    <citation type="submission" date="2024-01" db="EMBL/GenBank/DDBJ databases">
        <title>The genomes of 5 underutilized Papilionoideae crops provide insights into root nodulation and disease resistanc.</title>
        <authorList>
            <person name="Jiang F."/>
        </authorList>
    </citation>
    <scope>NUCLEOTIDE SEQUENCE [LARGE SCALE GENOMIC DNA]</scope>
    <source>
        <strain evidence="1">DUOXIRENSHENG_FW03</strain>
        <tissue evidence="1">Leaves</tissue>
    </source>
</reference>
<dbReference type="AlphaFoldDB" id="A0AAN9XTB8"/>